<dbReference type="InterPro" id="IPR027450">
    <property type="entry name" value="AlkB-like"/>
</dbReference>
<gene>
    <name evidence="3" type="ORF">EGYM00392_LOCUS54260</name>
</gene>
<evidence type="ECO:0000256" key="1">
    <source>
        <dbReference type="SAM" id="MobiDB-lite"/>
    </source>
</evidence>
<dbReference type="InterPro" id="IPR032857">
    <property type="entry name" value="ALKBH4"/>
</dbReference>
<accession>A0A7S1JH52</accession>
<reference evidence="3" key="1">
    <citation type="submission" date="2021-01" db="EMBL/GenBank/DDBJ databases">
        <authorList>
            <person name="Corre E."/>
            <person name="Pelletier E."/>
            <person name="Niang G."/>
            <person name="Scheremetjew M."/>
            <person name="Finn R."/>
            <person name="Kale V."/>
            <person name="Holt S."/>
            <person name="Cochrane G."/>
            <person name="Meng A."/>
            <person name="Brown T."/>
            <person name="Cohen L."/>
        </authorList>
    </citation>
    <scope>NUCLEOTIDE SEQUENCE</scope>
    <source>
        <strain evidence="3">NIES-381</strain>
    </source>
</reference>
<dbReference type="GO" id="GO:0032451">
    <property type="term" value="F:demethylase activity"/>
    <property type="evidence" value="ECO:0007669"/>
    <property type="project" value="TreeGrafter"/>
</dbReference>
<name>A0A7S1JH52_9EUGL</name>
<dbReference type="EMBL" id="HBGA01148996">
    <property type="protein sequence ID" value="CAD9043078.1"/>
    <property type="molecule type" value="Transcribed_RNA"/>
</dbReference>
<sequence>MPKGKGAKRRAYLKWKSNQKKRPRSSLSPTSTTPPSTPSTPSVASTPSTPSTPSISPTFTTLTIDDPCAVPQQCNSTPLQIFPYPHPVIPGAGFPIDNLPALLYEEAVNLGLVPQGFSLIHDFITPQEEAALLAFFDNQGWDASRTQQYGWTYNHHSGVVTQCSPPHHTLPRILQPYVKDIVEATGSETPVQLIAREQLPGGGIVPHVDRMPAFGDHITGISLGGWVTYAMYPIQGIDGHIVRIFIPPRSLVVMTGPARGQWAHAIPKVREDFDWCGQPWPRTRRVSLTFRSIQVQHATRA</sequence>
<dbReference type="GO" id="GO:0016491">
    <property type="term" value="F:oxidoreductase activity"/>
    <property type="evidence" value="ECO:0007669"/>
    <property type="project" value="TreeGrafter"/>
</dbReference>
<dbReference type="Gene3D" id="2.60.120.590">
    <property type="entry name" value="Alpha-ketoglutarate-dependent dioxygenase AlkB-like"/>
    <property type="match status" value="1"/>
</dbReference>
<dbReference type="Pfam" id="PF13532">
    <property type="entry name" value="2OG-FeII_Oxy_2"/>
    <property type="match status" value="1"/>
</dbReference>
<feature type="compositionally biased region" description="Basic residues" evidence="1">
    <location>
        <begin position="1"/>
        <end position="24"/>
    </location>
</feature>
<dbReference type="AlphaFoldDB" id="A0A7S1JH52"/>
<evidence type="ECO:0000259" key="2">
    <source>
        <dbReference type="Pfam" id="PF13532"/>
    </source>
</evidence>
<protein>
    <recommendedName>
        <fullName evidence="2">Alpha-ketoglutarate-dependent dioxygenase AlkB-like domain-containing protein</fullName>
    </recommendedName>
</protein>
<dbReference type="PANTHER" id="PTHR12463:SF1">
    <property type="entry name" value="2-OXOGLUTARATE AND FE-DEPENDENT OXYGENASE FAMILY PROTEIN"/>
    <property type="match status" value="1"/>
</dbReference>
<evidence type="ECO:0000313" key="3">
    <source>
        <dbReference type="EMBL" id="CAD9043078.1"/>
    </source>
</evidence>
<dbReference type="PANTHER" id="PTHR12463">
    <property type="entry name" value="OXYGENASE-RELATED"/>
    <property type="match status" value="1"/>
</dbReference>
<dbReference type="InterPro" id="IPR037151">
    <property type="entry name" value="AlkB-like_sf"/>
</dbReference>
<proteinExistence type="predicted"/>
<feature type="domain" description="Alpha-ketoglutarate-dependent dioxygenase AlkB-like" evidence="2">
    <location>
        <begin position="149"/>
        <end position="291"/>
    </location>
</feature>
<organism evidence="3">
    <name type="scientific">Eutreptiella gymnastica</name>
    <dbReference type="NCBI Taxonomy" id="73025"/>
    <lineage>
        <taxon>Eukaryota</taxon>
        <taxon>Discoba</taxon>
        <taxon>Euglenozoa</taxon>
        <taxon>Euglenida</taxon>
        <taxon>Spirocuta</taxon>
        <taxon>Euglenophyceae</taxon>
        <taxon>Eutreptiales</taxon>
        <taxon>Eutreptiaceae</taxon>
        <taxon>Eutreptiella</taxon>
    </lineage>
</organism>
<dbReference type="SUPFAM" id="SSF51197">
    <property type="entry name" value="Clavaminate synthase-like"/>
    <property type="match status" value="1"/>
</dbReference>
<feature type="compositionally biased region" description="Low complexity" evidence="1">
    <location>
        <begin position="25"/>
        <end position="58"/>
    </location>
</feature>
<feature type="region of interest" description="Disordered" evidence="1">
    <location>
        <begin position="1"/>
        <end position="58"/>
    </location>
</feature>
<dbReference type="GO" id="GO:0070988">
    <property type="term" value="P:demethylation"/>
    <property type="evidence" value="ECO:0007669"/>
    <property type="project" value="InterPro"/>
</dbReference>